<dbReference type="InterPro" id="IPR051625">
    <property type="entry name" value="Signaling_Regulatory_Domain"/>
</dbReference>
<dbReference type="SUPFAM" id="SSF54695">
    <property type="entry name" value="POZ domain"/>
    <property type="match status" value="1"/>
</dbReference>
<gene>
    <name evidence="5" type="ORF">M0812_27394</name>
</gene>
<dbReference type="AlphaFoldDB" id="A0AAV7Y8P0"/>
<dbReference type="InterPro" id="IPR011333">
    <property type="entry name" value="SKP1/BTB/POZ_sf"/>
</dbReference>
<name>A0AAV7Y8P0_9EUKA</name>
<evidence type="ECO:0000259" key="4">
    <source>
        <dbReference type="PROSITE" id="PS50097"/>
    </source>
</evidence>
<reference evidence="5" key="1">
    <citation type="submission" date="2022-08" db="EMBL/GenBank/DDBJ databases">
        <title>Novel sulphate-reducing endosymbionts in the free-living metamonad Anaeramoeba.</title>
        <authorList>
            <person name="Jerlstrom-Hultqvist J."/>
            <person name="Cepicka I."/>
            <person name="Gallot-Lavallee L."/>
            <person name="Salas-Leiva D."/>
            <person name="Curtis B.A."/>
            <person name="Zahonova K."/>
            <person name="Pipaliya S."/>
            <person name="Dacks J."/>
            <person name="Roger A.J."/>
        </authorList>
    </citation>
    <scope>NUCLEOTIDE SEQUENCE</scope>
    <source>
        <strain evidence="5">Busselton2</strain>
    </source>
</reference>
<evidence type="ECO:0000256" key="1">
    <source>
        <dbReference type="ARBA" id="ARBA00022737"/>
    </source>
</evidence>
<dbReference type="PANTHER" id="PTHR22872">
    <property type="entry name" value="BTK-BINDING PROTEIN-RELATED"/>
    <property type="match status" value="1"/>
</dbReference>
<evidence type="ECO:0000256" key="2">
    <source>
        <dbReference type="PROSITE-ProRule" id="PRU00235"/>
    </source>
</evidence>
<dbReference type="PROSITE" id="PS50012">
    <property type="entry name" value="RCC1_3"/>
    <property type="match status" value="1"/>
</dbReference>
<evidence type="ECO:0000313" key="5">
    <source>
        <dbReference type="EMBL" id="KAJ3424965.1"/>
    </source>
</evidence>
<dbReference type="Gene3D" id="2.130.10.30">
    <property type="entry name" value="Regulator of chromosome condensation 1/beta-lactamase-inhibitor protein II"/>
    <property type="match status" value="1"/>
</dbReference>
<evidence type="ECO:0000256" key="3">
    <source>
        <dbReference type="SAM" id="MobiDB-lite"/>
    </source>
</evidence>
<dbReference type="EMBL" id="JANTQA010000070">
    <property type="protein sequence ID" value="KAJ3424965.1"/>
    <property type="molecule type" value="Genomic_DNA"/>
</dbReference>
<dbReference type="Gene3D" id="3.30.710.10">
    <property type="entry name" value="Potassium Channel Kv1.1, Chain A"/>
    <property type="match status" value="1"/>
</dbReference>
<feature type="repeat" description="RCC1" evidence="2">
    <location>
        <begin position="82"/>
        <end position="135"/>
    </location>
</feature>
<protein>
    <submittedName>
        <fullName evidence="5">Btk-binding protein-related</fullName>
    </submittedName>
</protein>
<evidence type="ECO:0000313" key="6">
    <source>
        <dbReference type="Proteomes" id="UP001146793"/>
    </source>
</evidence>
<dbReference type="PANTHER" id="PTHR22872:SF2">
    <property type="entry name" value="INHIBITOR OF BRUTON TYROSINE KINASE"/>
    <property type="match status" value="1"/>
</dbReference>
<feature type="domain" description="BTB" evidence="4">
    <location>
        <begin position="457"/>
        <end position="514"/>
    </location>
</feature>
<dbReference type="Pfam" id="PF13540">
    <property type="entry name" value="RCC1_2"/>
    <property type="match status" value="1"/>
</dbReference>
<comment type="caution">
    <text evidence="5">The sequence shown here is derived from an EMBL/GenBank/DDBJ whole genome shotgun (WGS) entry which is preliminary data.</text>
</comment>
<sequence>MTEKKENQPLFLINGITSTNKTSSNKHVYKTGSGGDSYKAYVIETTSIYQIKSDVGKYHNDVKNVIEVAAGFNHYIFLTEDGKVYGIGSSTSGELGKNTSISMEQYGEFNFFKNKNLKVRRIHAGVFQSYFITTDNKYYACGANETNQLGKMSISASQSVPLLITEKDVENVWSGNYAYSVYYKELESGKIIGCGQSVPINPYILTEDSQFVDKEVVHIEGGASGFLFLALTKEGTSQVYVSSGKNRPKLWSALSGMKVNNFGLNCHNCVLTTEDNKVLASNSTGNTFTEIKNLPEIPQSQRWELVCHAWDTLIFPVDITKNTLYEDLNNVYENQILVDCQLPKTNRKAHKTWIECRFKNTFQEIEKLFQETDSETCQELIDWAYGLIMGNSLSQNSVSFLNTIKIDPETPLQDELRGLYLDEDSKNFYIHVKIEDENEDEEDENDQDEDQDEDEIEEIPVHKFVLLLKSGLFREMFQNITEESNNVKDYSEKALESIEIFIKYLYTNTLELTADDDPQIVVEDLENTIEYYKLNEKSNLTTEIARIKKQFDLK</sequence>
<keyword evidence="1" id="KW-0677">Repeat</keyword>
<dbReference type="SUPFAM" id="SSF50985">
    <property type="entry name" value="RCC1/BLIP-II"/>
    <property type="match status" value="1"/>
</dbReference>
<accession>A0AAV7Y8P0</accession>
<feature type="region of interest" description="Disordered" evidence="3">
    <location>
        <begin position="434"/>
        <end position="455"/>
    </location>
</feature>
<proteinExistence type="predicted"/>
<dbReference type="Proteomes" id="UP001146793">
    <property type="component" value="Unassembled WGS sequence"/>
</dbReference>
<dbReference type="Pfam" id="PF00651">
    <property type="entry name" value="BTB"/>
    <property type="match status" value="1"/>
</dbReference>
<dbReference type="PROSITE" id="PS50097">
    <property type="entry name" value="BTB"/>
    <property type="match status" value="1"/>
</dbReference>
<dbReference type="InterPro" id="IPR000408">
    <property type="entry name" value="Reg_chr_condens"/>
</dbReference>
<dbReference type="CDD" id="cd18186">
    <property type="entry name" value="BTB_POZ_ZBTB_KLHL-like"/>
    <property type="match status" value="1"/>
</dbReference>
<feature type="compositionally biased region" description="Acidic residues" evidence="3">
    <location>
        <begin position="436"/>
        <end position="455"/>
    </location>
</feature>
<dbReference type="InterPro" id="IPR009091">
    <property type="entry name" value="RCC1/BLIP-II"/>
</dbReference>
<organism evidence="5 6">
    <name type="scientific">Anaeramoeba flamelloides</name>
    <dbReference type="NCBI Taxonomy" id="1746091"/>
    <lineage>
        <taxon>Eukaryota</taxon>
        <taxon>Metamonada</taxon>
        <taxon>Anaeramoebidae</taxon>
        <taxon>Anaeramoeba</taxon>
    </lineage>
</organism>
<dbReference type="InterPro" id="IPR000210">
    <property type="entry name" value="BTB/POZ_dom"/>
</dbReference>